<keyword evidence="3" id="KW-1185">Reference proteome</keyword>
<reference evidence="2 3" key="1">
    <citation type="submission" date="2019-03" db="EMBL/GenBank/DDBJ databases">
        <title>Whole genome sequence of a novel Rubrobacter taiwanensis strain, isolated from Yellowstone National Park.</title>
        <authorList>
            <person name="Freed S."/>
            <person name="Ramaley R.F."/>
            <person name="Kyndt J.A."/>
        </authorList>
    </citation>
    <scope>NUCLEOTIDE SEQUENCE [LARGE SCALE GENOMIC DNA]</scope>
    <source>
        <strain evidence="2 3">Yellowstone</strain>
    </source>
</reference>
<dbReference type="PANTHER" id="PTHR10704">
    <property type="entry name" value="CARBOHYDRATE SULFOTRANSFERASE"/>
    <property type="match status" value="1"/>
</dbReference>
<proteinExistence type="predicted"/>
<protein>
    <submittedName>
        <fullName evidence="2">Sulfotransferase</fullName>
    </submittedName>
</protein>
<keyword evidence="2" id="KW-0808">Transferase</keyword>
<gene>
    <name evidence="2" type="ORF">E0L93_15495</name>
</gene>
<dbReference type="SUPFAM" id="SSF52540">
    <property type="entry name" value="P-loop containing nucleoside triphosphate hydrolases"/>
    <property type="match status" value="1"/>
</dbReference>
<comment type="caution">
    <text evidence="2">The sequence shown here is derived from an EMBL/GenBank/DDBJ whole genome shotgun (WGS) entry which is preliminary data.</text>
</comment>
<dbReference type="Proteomes" id="UP000295244">
    <property type="component" value="Unassembled WGS sequence"/>
</dbReference>
<dbReference type="Gene3D" id="3.40.50.300">
    <property type="entry name" value="P-loop containing nucleotide triphosphate hydrolases"/>
    <property type="match status" value="1"/>
</dbReference>
<evidence type="ECO:0000313" key="2">
    <source>
        <dbReference type="EMBL" id="TCJ12207.1"/>
    </source>
</evidence>
<accession>A0A4R1B6C6</accession>
<evidence type="ECO:0000313" key="3">
    <source>
        <dbReference type="Proteomes" id="UP000295244"/>
    </source>
</evidence>
<dbReference type="AlphaFoldDB" id="A0A4R1B6C6"/>
<dbReference type="GO" id="GO:0006790">
    <property type="term" value="P:sulfur compound metabolic process"/>
    <property type="evidence" value="ECO:0007669"/>
    <property type="project" value="TreeGrafter"/>
</dbReference>
<dbReference type="InterPro" id="IPR027417">
    <property type="entry name" value="P-loop_NTPase"/>
</dbReference>
<dbReference type="Pfam" id="PF13469">
    <property type="entry name" value="Sulfotransfer_3"/>
    <property type="match status" value="1"/>
</dbReference>
<feature type="compositionally biased region" description="Low complexity" evidence="1">
    <location>
        <begin position="10"/>
        <end position="19"/>
    </location>
</feature>
<dbReference type="GO" id="GO:0006044">
    <property type="term" value="P:N-acetylglucosamine metabolic process"/>
    <property type="evidence" value="ECO:0007669"/>
    <property type="project" value="TreeGrafter"/>
</dbReference>
<name>A0A4R1B6C6_9ACTN</name>
<organism evidence="2 3">
    <name type="scientific">Rubrobacter taiwanensis</name>
    <dbReference type="NCBI Taxonomy" id="185139"/>
    <lineage>
        <taxon>Bacteria</taxon>
        <taxon>Bacillati</taxon>
        <taxon>Actinomycetota</taxon>
        <taxon>Rubrobacteria</taxon>
        <taxon>Rubrobacterales</taxon>
        <taxon>Rubrobacteraceae</taxon>
        <taxon>Rubrobacter</taxon>
    </lineage>
</organism>
<dbReference type="OrthoDB" id="9777890at2"/>
<dbReference type="InterPro" id="IPR051135">
    <property type="entry name" value="Gal/GlcNAc/GalNAc_ST"/>
</dbReference>
<evidence type="ECO:0000256" key="1">
    <source>
        <dbReference type="SAM" id="MobiDB-lite"/>
    </source>
</evidence>
<dbReference type="GO" id="GO:0001517">
    <property type="term" value="F:N-acetylglucosamine 6-O-sulfotransferase activity"/>
    <property type="evidence" value="ECO:0007669"/>
    <property type="project" value="TreeGrafter"/>
</dbReference>
<sequence length="333" mass="37821">MPEKLMKSGRNAARSLRSGLRARARRSPRARRLYYRFVGYRQAALMQLAALRGGRGEHRVNAANLVWIFCASRSGSTWLRSMLAELPRFRVWEEPKVGQLFGEFYARAQQGQLGSKDFILGDPIRSGWLRSIRNFVLDGAGYSHPLLTREDYLVVKEPDGAIGAPLIMEALPESRMILLVRDPRDVAASALDATRAGSWMYEGSDRVFWKDTGMTPEEFVRIRAETYLQSIGSARRAFDAHRGRKTLIRYEDLKEDTLGTLRRACRELELPADEATLARAVGKHAWENIPEREKGRGKFYRRGAAGGWREDLSPGQARIVEEITAPLLRELYP</sequence>
<dbReference type="EMBL" id="SKBU01000051">
    <property type="protein sequence ID" value="TCJ12207.1"/>
    <property type="molecule type" value="Genomic_DNA"/>
</dbReference>
<dbReference type="RefSeq" id="WP_132692993.1">
    <property type="nucleotide sequence ID" value="NZ_SKBU01000051.1"/>
</dbReference>
<dbReference type="PANTHER" id="PTHR10704:SF44">
    <property type="entry name" value="LD35051P-RELATED"/>
    <property type="match status" value="1"/>
</dbReference>
<feature type="region of interest" description="Disordered" evidence="1">
    <location>
        <begin position="1"/>
        <end position="24"/>
    </location>
</feature>